<comment type="caution">
    <text evidence="2">The sequence shown here is derived from an EMBL/GenBank/DDBJ whole genome shotgun (WGS) entry which is preliminary data.</text>
</comment>
<evidence type="ECO:0000259" key="1">
    <source>
        <dbReference type="PROSITE" id="PS51340"/>
    </source>
</evidence>
<dbReference type="InterPro" id="IPR052353">
    <property type="entry name" value="Benzoxazolinone_Detox_Enz"/>
</dbReference>
<accession>A0A011QDT5</accession>
<protein>
    <submittedName>
        <fullName evidence="2">6-N-hydroxylaminopurine resistance protein</fullName>
    </submittedName>
</protein>
<reference evidence="2" key="1">
    <citation type="submission" date="2014-02" db="EMBL/GenBank/DDBJ databases">
        <title>Expanding our view of genomic diversity in Candidatus Accumulibacter clades.</title>
        <authorList>
            <person name="Skennerton C.T."/>
            <person name="Barr J.J."/>
            <person name="Slater F.R."/>
            <person name="Bond P.L."/>
            <person name="Tyson G.W."/>
        </authorList>
    </citation>
    <scope>NUCLEOTIDE SEQUENCE [LARGE SCALE GENOMIC DNA]</scope>
</reference>
<dbReference type="Gene3D" id="2.40.33.20">
    <property type="entry name" value="PK beta-barrel domain-like"/>
    <property type="match status" value="1"/>
</dbReference>
<keyword evidence="3" id="KW-1185">Reference proteome</keyword>
<dbReference type="EMBL" id="JEMY01000036">
    <property type="protein sequence ID" value="EXI87270.1"/>
    <property type="molecule type" value="Genomic_DNA"/>
</dbReference>
<dbReference type="InterPro" id="IPR005302">
    <property type="entry name" value="MoCF_Sase_C"/>
</dbReference>
<sequence>MSEIVLFSGGLTRIDEHGQSTGIFKTPVAGPVELGFEGLAGDVQADRRVHGGPEKALHQYAVDNYRRLAEQLPEIAAQLVVGSIGENVSTAAVDESTVFIGDVFSLGRARVQVSQPRSPCWKIDHRYGHAGVARLISETGLTGWYYRVLDEARIGTGDRLELIERLPGAVSLAELWQVWREHRPAAATLQRLSAAPGLNPGWQKKLRDRLHWLRSNGSGAQPARPLFHGRPP</sequence>
<dbReference type="GO" id="GO:0030170">
    <property type="term" value="F:pyridoxal phosphate binding"/>
    <property type="evidence" value="ECO:0007669"/>
    <property type="project" value="InterPro"/>
</dbReference>
<proteinExistence type="predicted"/>
<dbReference type="PROSITE" id="PS51340">
    <property type="entry name" value="MOSC"/>
    <property type="match status" value="1"/>
</dbReference>
<dbReference type="PANTHER" id="PTHR30212">
    <property type="entry name" value="PROTEIN YIIM"/>
    <property type="match status" value="1"/>
</dbReference>
<dbReference type="InterPro" id="IPR011037">
    <property type="entry name" value="Pyrv_Knase-like_insert_dom_sf"/>
</dbReference>
<organism evidence="2 3">
    <name type="scientific">Accumulibacter regalis</name>
    <dbReference type="NCBI Taxonomy" id="522306"/>
    <lineage>
        <taxon>Bacteria</taxon>
        <taxon>Pseudomonadati</taxon>
        <taxon>Pseudomonadota</taxon>
        <taxon>Betaproteobacteria</taxon>
        <taxon>Candidatus Accumulibacter</taxon>
    </lineage>
</organism>
<name>A0A011QDT5_ACCRE</name>
<dbReference type="SUPFAM" id="SSF50800">
    <property type="entry name" value="PK beta-barrel domain-like"/>
    <property type="match status" value="1"/>
</dbReference>
<evidence type="ECO:0000313" key="2">
    <source>
        <dbReference type="EMBL" id="EXI87270.1"/>
    </source>
</evidence>
<dbReference type="PATRIC" id="fig|1454004.3.peg.2790"/>
<feature type="domain" description="MOSC" evidence="1">
    <location>
        <begin position="26"/>
        <end position="163"/>
    </location>
</feature>
<dbReference type="Proteomes" id="UP000022141">
    <property type="component" value="Unassembled WGS sequence"/>
</dbReference>
<dbReference type="STRING" id="1454004.AW11_02697"/>
<dbReference type="GO" id="GO:0030151">
    <property type="term" value="F:molybdenum ion binding"/>
    <property type="evidence" value="ECO:0007669"/>
    <property type="project" value="InterPro"/>
</dbReference>
<dbReference type="GO" id="GO:0003824">
    <property type="term" value="F:catalytic activity"/>
    <property type="evidence" value="ECO:0007669"/>
    <property type="project" value="InterPro"/>
</dbReference>
<dbReference type="PANTHER" id="PTHR30212:SF2">
    <property type="entry name" value="PROTEIN YIIM"/>
    <property type="match status" value="1"/>
</dbReference>
<dbReference type="eggNOG" id="COG2258">
    <property type="taxonomic scope" value="Bacteria"/>
</dbReference>
<gene>
    <name evidence="2" type="ORF">AW11_02697</name>
</gene>
<evidence type="ECO:0000313" key="3">
    <source>
        <dbReference type="Proteomes" id="UP000022141"/>
    </source>
</evidence>
<dbReference type="AlphaFoldDB" id="A0A011QDT5"/>
<dbReference type="Pfam" id="PF03473">
    <property type="entry name" value="MOSC"/>
    <property type="match status" value="1"/>
</dbReference>